<proteinExistence type="predicted"/>
<dbReference type="Proteomes" id="UP000332933">
    <property type="component" value="Unassembled WGS sequence"/>
</dbReference>
<organism evidence="2 3">
    <name type="scientific">Aphanomyces stellatus</name>
    <dbReference type="NCBI Taxonomy" id="120398"/>
    <lineage>
        <taxon>Eukaryota</taxon>
        <taxon>Sar</taxon>
        <taxon>Stramenopiles</taxon>
        <taxon>Oomycota</taxon>
        <taxon>Saprolegniomycetes</taxon>
        <taxon>Saprolegniales</taxon>
        <taxon>Verrucalvaceae</taxon>
        <taxon>Aphanomyces</taxon>
    </lineage>
</organism>
<dbReference type="EMBL" id="VJMH01005201">
    <property type="protein sequence ID" value="KAF0699031.1"/>
    <property type="molecule type" value="Genomic_DNA"/>
</dbReference>
<evidence type="ECO:0000313" key="2">
    <source>
        <dbReference type="EMBL" id="VFT87250.1"/>
    </source>
</evidence>
<sequence length="283" mass="31809">MAFLDAWVVDKTMFDYVSQGGCACCGITHTMLNLEKFQQCSDWGQLPRTFFPDDSHLDTDDQDRELFSPWPTFIHDDVQTQRCIIRASLKPQLATYKLFLDEHGAAFAAWFKVLSDTTKHRLFQLADNDVLHYLASHGDIHGPYGIVLGAVTDQIKNFHQTGYQDGRSTAELAFERSLVFEKGAFTVKLDFVHDADRFLACVAELAGPRLFPTAPITDDNQAENAHSAAVDRVVQSFRSDRRLVRLVLLRTFADGCIRKFKLEALSSNQTTAGDDATSHSKVK</sequence>
<name>A0A485KQ98_9STRA</name>
<dbReference type="AlphaFoldDB" id="A0A485KQ98"/>
<evidence type="ECO:0000313" key="3">
    <source>
        <dbReference type="Proteomes" id="UP000332933"/>
    </source>
</evidence>
<evidence type="ECO:0000313" key="1">
    <source>
        <dbReference type="EMBL" id="KAF0699031.1"/>
    </source>
</evidence>
<reference evidence="1" key="2">
    <citation type="submission" date="2019-06" db="EMBL/GenBank/DDBJ databases">
        <title>Genomics analysis of Aphanomyces spp. identifies a new class of oomycete effector associated with host adaptation.</title>
        <authorList>
            <person name="Gaulin E."/>
        </authorList>
    </citation>
    <scope>NUCLEOTIDE SEQUENCE</scope>
    <source>
        <strain evidence="1">CBS 578.67</strain>
    </source>
</reference>
<protein>
    <submittedName>
        <fullName evidence="2">Aste57867_10376 protein</fullName>
    </submittedName>
</protein>
<gene>
    <name evidence="2" type="primary">Aste57867_10376</name>
    <name evidence="1" type="ORF">As57867_010336</name>
    <name evidence="2" type="ORF">ASTE57867_10376</name>
</gene>
<reference evidence="2 3" key="1">
    <citation type="submission" date="2019-03" db="EMBL/GenBank/DDBJ databases">
        <authorList>
            <person name="Gaulin E."/>
            <person name="Dumas B."/>
        </authorList>
    </citation>
    <scope>NUCLEOTIDE SEQUENCE [LARGE SCALE GENOMIC DNA]</scope>
    <source>
        <strain evidence="2">CBS 568.67</strain>
    </source>
</reference>
<keyword evidence="3" id="KW-1185">Reference proteome</keyword>
<accession>A0A485KQ98</accession>
<dbReference type="OrthoDB" id="191609at2759"/>
<dbReference type="EMBL" id="CAADRA010005222">
    <property type="protein sequence ID" value="VFT87250.1"/>
    <property type="molecule type" value="Genomic_DNA"/>
</dbReference>